<evidence type="ECO:0000256" key="2">
    <source>
        <dbReference type="ARBA" id="ARBA00010979"/>
    </source>
</evidence>
<gene>
    <name evidence="6" type="ORF">G210_3917</name>
</gene>
<evidence type="ECO:0000256" key="4">
    <source>
        <dbReference type="SAM" id="MobiDB-lite"/>
    </source>
</evidence>
<dbReference type="InterPro" id="IPR018972">
    <property type="entry name" value="Sas10_C_dom"/>
</dbReference>
<sequence>MARKSKDIVEEDSDLDEVDAFNANREKILLDQAGQYGRERDYEDEDSEEEVMRVEEDSDEEEEEEGEEGEEEEEEEEDEEKGWGGRKNYYGGDDVSDDEDAKQMTEEALRQQKKHLQELAMDDYMDEEMMEDWQKKADSYDNKEAKPSQLVIETNSSIENLDDSEQLKLLKQSFPEFIPLLQELNTLKGKLESLKALDKNECIDIKIVALSAYLGAISSYFAIFVDNLNNEESFVSMKENPIMETILSSREIWRQANELPDEAVLERHTEVVSSDIDEDAFVDAREELSDEEIEDEEEEEDEDEELDEEEEEFEIDANKDRLSKHITNKKGDDFTEADIEDIDMEDKKRRKKTLRFYTSKIDKSAAKKTQTFSGDMDVPYKERLFERQQRLIEEARKRGLEKGDIPEGDDDDNFNHNDEGDDYYESIKQSKINKKESRKSAHEAAVKAAKEGKLAELQESVGENGKRAINYQILKNKGLTPHRKKENRNSRVKKRKQYEKAQKKLKSVRQVYDASKTGPYEGEKTGIKKGLSRSVKLV</sequence>
<dbReference type="HOGENOM" id="CLU_019106_1_0_1"/>
<feature type="region of interest" description="Disordered" evidence="4">
    <location>
        <begin position="1"/>
        <end position="110"/>
    </location>
</feature>
<dbReference type="AlphaFoldDB" id="M3IHS1"/>
<organism evidence="6 7">
    <name type="scientific">Candida maltosa (strain Xu316)</name>
    <name type="common">Yeast</name>
    <dbReference type="NCBI Taxonomy" id="1245528"/>
    <lineage>
        <taxon>Eukaryota</taxon>
        <taxon>Fungi</taxon>
        <taxon>Dikarya</taxon>
        <taxon>Ascomycota</taxon>
        <taxon>Saccharomycotina</taxon>
        <taxon>Pichiomycetes</taxon>
        <taxon>Debaryomycetaceae</taxon>
        <taxon>Candida/Lodderomyces clade</taxon>
        <taxon>Candida</taxon>
    </lineage>
</organism>
<comment type="subcellular location">
    <subcellularLocation>
        <location evidence="1">Nucleus</location>
    </subcellularLocation>
</comment>
<feature type="compositionally biased region" description="Basic and acidic residues" evidence="4">
    <location>
        <begin position="101"/>
        <end position="110"/>
    </location>
</feature>
<keyword evidence="3" id="KW-0539">Nucleus</keyword>
<feature type="region of interest" description="Disordered" evidence="4">
    <location>
        <begin position="395"/>
        <end position="422"/>
    </location>
</feature>
<comment type="similarity">
    <text evidence="2">Belongs to the SAS10 family.</text>
</comment>
<dbReference type="OrthoDB" id="1924577at2759"/>
<keyword evidence="7" id="KW-1185">Reference proteome</keyword>
<feature type="region of interest" description="Disordered" evidence="4">
    <location>
        <begin position="477"/>
        <end position="538"/>
    </location>
</feature>
<evidence type="ECO:0000259" key="5">
    <source>
        <dbReference type="Pfam" id="PF09368"/>
    </source>
</evidence>
<reference evidence="6 7" key="1">
    <citation type="submission" date="2013-02" db="EMBL/GenBank/DDBJ databases">
        <title>Genome sequence of Candida maltosa Xu316, a potential industrial strain for xylitol and ethanol production.</title>
        <authorList>
            <person name="Yu J."/>
            <person name="Wang Q."/>
            <person name="Geng X."/>
            <person name="Bao W."/>
            <person name="He P."/>
            <person name="Cai J."/>
        </authorList>
    </citation>
    <scope>NUCLEOTIDE SEQUENCE [LARGE SCALE GENOMIC DNA]</scope>
    <source>
        <strain evidence="7">Xu316</strain>
    </source>
</reference>
<dbReference type="GO" id="GO:0032040">
    <property type="term" value="C:small-subunit processome"/>
    <property type="evidence" value="ECO:0007669"/>
    <property type="project" value="TreeGrafter"/>
</dbReference>
<feature type="compositionally biased region" description="Basic residues" evidence="4">
    <location>
        <begin position="480"/>
        <end position="507"/>
    </location>
</feature>
<evidence type="ECO:0000313" key="7">
    <source>
        <dbReference type="Proteomes" id="UP000011777"/>
    </source>
</evidence>
<dbReference type="PANTHER" id="PTHR13237:SF8">
    <property type="entry name" value="SOMETHING ABOUT SILENCING PROTEIN 10"/>
    <property type="match status" value="1"/>
</dbReference>
<feature type="compositionally biased region" description="Acidic residues" evidence="4">
    <location>
        <begin position="288"/>
        <end position="315"/>
    </location>
</feature>
<feature type="region of interest" description="Disordered" evidence="4">
    <location>
        <begin position="287"/>
        <end position="321"/>
    </location>
</feature>
<dbReference type="STRING" id="1245528.M3IHS1"/>
<dbReference type="GO" id="GO:0000462">
    <property type="term" value="P:maturation of SSU-rRNA from tricistronic rRNA transcript (SSU-rRNA, 5.8S rRNA, LSU-rRNA)"/>
    <property type="evidence" value="ECO:0007669"/>
    <property type="project" value="TreeGrafter"/>
</dbReference>
<dbReference type="PANTHER" id="PTHR13237">
    <property type="entry name" value="SOMETHING ABOUT SILENCING PROTEIN 10-RELATED"/>
    <property type="match status" value="1"/>
</dbReference>
<feature type="compositionally biased region" description="Basic and acidic residues" evidence="4">
    <location>
        <begin position="395"/>
        <end position="405"/>
    </location>
</feature>
<feature type="domain" description="Sas10 C-terminal" evidence="5">
    <location>
        <begin position="463"/>
        <end position="537"/>
    </location>
</feature>
<dbReference type="Proteomes" id="UP000011777">
    <property type="component" value="Unassembled WGS sequence"/>
</dbReference>
<protein>
    <submittedName>
        <fullName evidence="6">Ribosome biogenesis protein, putative</fullName>
    </submittedName>
</protein>
<proteinExistence type="inferred from homology"/>
<feature type="compositionally biased region" description="Acidic residues" evidence="4">
    <location>
        <begin position="56"/>
        <end position="80"/>
    </location>
</feature>
<name>M3IHS1_CANMX</name>
<evidence type="ECO:0000256" key="3">
    <source>
        <dbReference type="ARBA" id="ARBA00023242"/>
    </source>
</evidence>
<accession>M3IHS1</accession>
<dbReference type="eggNOG" id="KOG3118">
    <property type="taxonomic scope" value="Eukaryota"/>
</dbReference>
<feature type="compositionally biased region" description="Acidic residues" evidence="4">
    <location>
        <begin position="9"/>
        <end position="19"/>
    </location>
</feature>
<comment type="caution">
    <text evidence="6">The sequence shown here is derived from an EMBL/GenBank/DDBJ whole genome shotgun (WGS) entry which is preliminary data.</text>
</comment>
<evidence type="ECO:0000256" key="1">
    <source>
        <dbReference type="ARBA" id="ARBA00004123"/>
    </source>
</evidence>
<evidence type="ECO:0000313" key="6">
    <source>
        <dbReference type="EMBL" id="EMG45876.1"/>
    </source>
</evidence>
<dbReference type="EMBL" id="AOGT01002301">
    <property type="protein sequence ID" value="EMG45876.1"/>
    <property type="molecule type" value="Genomic_DNA"/>
</dbReference>
<dbReference type="OMA" id="KSMKPVW"/>
<dbReference type="Pfam" id="PF09368">
    <property type="entry name" value="Sas10"/>
    <property type="match status" value="1"/>
</dbReference>